<evidence type="ECO:0000256" key="3">
    <source>
        <dbReference type="ARBA" id="ARBA00023125"/>
    </source>
</evidence>
<dbReference type="CDD" id="cd01392">
    <property type="entry name" value="HTH_LacI"/>
    <property type="match status" value="1"/>
</dbReference>
<dbReference type="Pfam" id="PF00532">
    <property type="entry name" value="Peripla_BP_1"/>
    <property type="match status" value="1"/>
</dbReference>
<evidence type="ECO:0000256" key="2">
    <source>
        <dbReference type="ARBA" id="ARBA00023015"/>
    </source>
</evidence>
<gene>
    <name evidence="6" type="ORF">K8V90_08815</name>
</gene>
<proteinExistence type="predicted"/>
<dbReference type="GO" id="GO:0000976">
    <property type="term" value="F:transcription cis-regulatory region binding"/>
    <property type="evidence" value="ECO:0007669"/>
    <property type="project" value="TreeGrafter"/>
</dbReference>
<keyword evidence="2" id="KW-0805">Transcription regulation</keyword>
<dbReference type="Proteomes" id="UP000776700">
    <property type="component" value="Unassembled WGS sequence"/>
</dbReference>
<dbReference type="PANTHER" id="PTHR30146">
    <property type="entry name" value="LACI-RELATED TRANSCRIPTIONAL REPRESSOR"/>
    <property type="match status" value="1"/>
</dbReference>
<dbReference type="EMBL" id="DYUB01000276">
    <property type="protein sequence ID" value="HJG97187.1"/>
    <property type="molecule type" value="Genomic_DNA"/>
</dbReference>
<evidence type="ECO:0000313" key="7">
    <source>
        <dbReference type="Proteomes" id="UP000776700"/>
    </source>
</evidence>
<dbReference type="CDD" id="cd06291">
    <property type="entry name" value="PBP1_Qymf-like"/>
    <property type="match status" value="1"/>
</dbReference>
<evidence type="ECO:0000313" key="6">
    <source>
        <dbReference type="EMBL" id="HJG97187.1"/>
    </source>
</evidence>
<dbReference type="PRINTS" id="PR00036">
    <property type="entry name" value="HTHLACI"/>
</dbReference>
<evidence type="ECO:0000256" key="1">
    <source>
        <dbReference type="ARBA" id="ARBA00022491"/>
    </source>
</evidence>
<dbReference type="InterPro" id="IPR010982">
    <property type="entry name" value="Lambda_DNA-bd_dom_sf"/>
</dbReference>
<dbReference type="PROSITE" id="PS00356">
    <property type="entry name" value="HTH_LACI_1"/>
    <property type="match status" value="1"/>
</dbReference>
<comment type="caution">
    <text evidence="6">The sequence shown here is derived from an EMBL/GenBank/DDBJ whole genome shotgun (WGS) entry which is preliminary data.</text>
</comment>
<dbReference type="SUPFAM" id="SSF53822">
    <property type="entry name" value="Periplasmic binding protein-like I"/>
    <property type="match status" value="1"/>
</dbReference>
<dbReference type="SMART" id="SM00354">
    <property type="entry name" value="HTH_LACI"/>
    <property type="match status" value="1"/>
</dbReference>
<dbReference type="InterPro" id="IPR001761">
    <property type="entry name" value="Peripla_BP/Lac1_sug-bd_dom"/>
</dbReference>
<keyword evidence="4" id="KW-0804">Transcription</keyword>
<evidence type="ECO:0000259" key="5">
    <source>
        <dbReference type="PROSITE" id="PS50932"/>
    </source>
</evidence>
<dbReference type="Gene3D" id="1.10.260.40">
    <property type="entry name" value="lambda repressor-like DNA-binding domains"/>
    <property type="match status" value="1"/>
</dbReference>
<dbReference type="Gene3D" id="3.40.50.2300">
    <property type="match status" value="2"/>
</dbReference>
<sequence>MATMKDVAKLAGVGVGTVSRVINKNESVKESTRLKVEKAIKELNYTPNEIARTLKISQSKTIALILPTIWHPFFSELAYYTEENVWKRGFKMILCNSSSKKEKEIEYLDMLKQNKVDGIIAITYNDIDRYVSSNLPIVSIDRHFSEGVAYVTSDNYNGGKLAVNKLIENGCKKIAFMGTHNERNTDVDNRRKGFEEESIAKNIEYKIFDVIETEQDLEDKMEKFLRQNINIDGIFTINDFFGLRVIKILEKLNKKIPKDIKFIGYDGVKMSYEQDFIMSTIRQPVEQMAKEAVEMLFKMIEGDYTSKKVKLPVYYIKGDTTIV</sequence>
<accession>A0A921N1J7</accession>
<dbReference type="InterPro" id="IPR000843">
    <property type="entry name" value="HTH_LacI"/>
</dbReference>
<keyword evidence="3 6" id="KW-0238">DNA-binding</keyword>
<dbReference type="GO" id="GO:0003700">
    <property type="term" value="F:DNA-binding transcription factor activity"/>
    <property type="evidence" value="ECO:0007669"/>
    <property type="project" value="TreeGrafter"/>
</dbReference>
<dbReference type="SUPFAM" id="SSF47413">
    <property type="entry name" value="lambda repressor-like DNA-binding domains"/>
    <property type="match status" value="1"/>
</dbReference>
<dbReference type="PANTHER" id="PTHR30146:SF95">
    <property type="entry name" value="RIBOSE OPERON REPRESSOR"/>
    <property type="match status" value="1"/>
</dbReference>
<feature type="domain" description="HTH lacI-type" evidence="5">
    <location>
        <begin position="2"/>
        <end position="56"/>
    </location>
</feature>
<reference evidence="6" key="2">
    <citation type="submission" date="2021-09" db="EMBL/GenBank/DDBJ databases">
        <authorList>
            <person name="Gilroy R."/>
        </authorList>
    </citation>
    <scope>NUCLEOTIDE SEQUENCE</scope>
    <source>
        <strain evidence="6">1277</strain>
    </source>
</reference>
<reference evidence="6" key="1">
    <citation type="journal article" date="2021" name="PeerJ">
        <title>Extensive microbial diversity within the chicken gut microbiome revealed by metagenomics and culture.</title>
        <authorList>
            <person name="Gilroy R."/>
            <person name="Ravi A."/>
            <person name="Getino M."/>
            <person name="Pursley I."/>
            <person name="Horton D.L."/>
            <person name="Alikhan N.F."/>
            <person name="Baker D."/>
            <person name="Gharbi K."/>
            <person name="Hall N."/>
            <person name="Watson M."/>
            <person name="Adriaenssens E.M."/>
            <person name="Foster-Nyarko E."/>
            <person name="Jarju S."/>
            <person name="Secka A."/>
            <person name="Antonio M."/>
            <person name="Oren A."/>
            <person name="Chaudhuri R.R."/>
            <person name="La Ragione R."/>
            <person name="Hildebrand F."/>
            <person name="Pallen M.J."/>
        </authorList>
    </citation>
    <scope>NUCLEOTIDE SEQUENCE</scope>
    <source>
        <strain evidence="6">1277</strain>
    </source>
</reference>
<dbReference type="FunFam" id="1.10.260.40:FF:000002">
    <property type="entry name" value="HTH-type transcriptional repressor PurR"/>
    <property type="match status" value="1"/>
</dbReference>
<dbReference type="PROSITE" id="PS50932">
    <property type="entry name" value="HTH_LACI_2"/>
    <property type="match status" value="1"/>
</dbReference>
<dbReference type="AlphaFoldDB" id="A0A921N1J7"/>
<evidence type="ECO:0000256" key="4">
    <source>
        <dbReference type="ARBA" id="ARBA00023163"/>
    </source>
</evidence>
<name>A0A921N1J7_9FIRM</name>
<dbReference type="InterPro" id="IPR028082">
    <property type="entry name" value="Peripla_BP_I"/>
</dbReference>
<organism evidence="6 7">
    <name type="scientific">Romboutsia timonensis</name>
    <dbReference type="NCBI Taxonomy" id="1776391"/>
    <lineage>
        <taxon>Bacteria</taxon>
        <taxon>Bacillati</taxon>
        <taxon>Bacillota</taxon>
        <taxon>Clostridia</taxon>
        <taxon>Peptostreptococcales</taxon>
        <taxon>Peptostreptococcaceae</taxon>
        <taxon>Romboutsia</taxon>
    </lineage>
</organism>
<keyword evidence="1" id="KW-0678">Repressor</keyword>
<dbReference type="Pfam" id="PF00356">
    <property type="entry name" value="LacI"/>
    <property type="match status" value="1"/>
</dbReference>
<protein>
    <submittedName>
        <fullName evidence="6">LacI family DNA-binding transcriptional regulator</fullName>
    </submittedName>
</protein>